<dbReference type="InterPro" id="IPR045062">
    <property type="entry name" value="Cyt_c_biogenesis_CcsA/CcmC"/>
</dbReference>
<evidence type="ECO:0000256" key="4">
    <source>
        <dbReference type="ARBA" id="ARBA00022989"/>
    </source>
</evidence>
<reference evidence="8 9" key="1">
    <citation type="journal article" date="2023" name="Microbiol. Resour. Announc.">
        <title>Complete Genome Sequence of Imperialibacter roseus strain P4T.</title>
        <authorList>
            <person name="Tizabi D.R."/>
            <person name="Bachvaroff T."/>
            <person name="Hill R.T."/>
        </authorList>
    </citation>
    <scope>NUCLEOTIDE SEQUENCE [LARGE SCALE GENOMIC DNA]</scope>
    <source>
        <strain evidence="8 9">P4T</strain>
    </source>
</reference>
<feature type="transmembrane region" description="Helical" evidence="6">
    <location>
        <begin position="77"/>
        <end position="103"/>
    </location>
</feature>
<feature type="transmembrane region" description="Helical" evidence="6">
    <location>
        <begin position="146"/>
        <end position="163"/>
    </location>
</feature>
<evidence type="ECO:0000256" key="5">
    <source>
        <dbReference type="ARBA" id="ARBA00023136"/>
    </source>
</evidence>
<keyword evidence="2 6" id="KW-0812">Transmembrane</keyword>
<protein>
    <submittedName>
        <fullName evidence="8">Cytochrome c biogenesis protein CcsA</fullName>
    </submittedName>
</protein>
<dbReference type="InterPro" id="IPR002541">
    <property type="entry name" value="Cyt_c_assembly"/>
</dbReference>
<proteinExistence type="predicted"/>
<sequence>MDKLIRKWWWKTLAVVLMLYVVCAGLLFDVPRLVILNETIRVLHFHVPMWFGMILLLLASVVYAIKNLSNPSPKNDIYSLEFANVGVAFGVMGIVTGMIWANFTWGEPWSNDPKQNASAIGILIYFAYFILRGSIEDENTKARISAVYNIFAFAILIPLLFILPRLTDSLHPGNGGNPGFNAYDLDSKLRKVFYTAVIGWSLIGFWIATIRIRMRLVQHVTEQ</sequence>
<evidence type="ECO:0000313" key="9">
    <source>
        <dbReference type="Proteomes" id="UP001302349"/>
    </source>
</evidence>
<organism evidence="8 9">
    <name type="scientific">Imperialibacter roseus</name>
    <dbReference type="NCBI Taxonomy" id="1324217"/>
    <lineage>
        <taxon>Bacteria</taxon>
        <taxon>Pseudomonadati</taxon>
        <taxon>Bacteroidota</taxon>
        <taxon>Cytophagia</taxon>
        <taxon>Cytophagales</taxon>
        <taxon>Flammeovirgaceae</taxon>
        <taxon>Imperialibacter</taxon>
    </lineage>
</organism>
<dbReference type="Proteomes" id="UP001302349">
    <property type="component" value="Chromosome"/>
</dbReference>
<feature type="transmembrane region" description="Helical" evidence="6">
    <location>
        <begin position="47"/>
        <end position="65"/>
    </location>
</feature>
<dbReference type="PANTHER" id="PTHR30071:SF1">
    <property type="entry name" value="CYTOCHROME B_B6 PROTEIN-RELATED"/>
    <property type="match status" value="1"/>
</dbReference>
<keyword evidence="4 6" id="KW-1133">Transmembrane helix</keyword>
<name>A0ABZ0IMK6_9BACT</name>
<gene>
    <name evidence="8" type="primary">ccsA</name>
    <name evidence="8" type="ORF">RT717_24600</name>
</gene>
<evidence type="ECO:0000256" key="2">
    <source>
        <dbReference type="ARBA" id="ARBA00022692"/>
    </source>
</evidence>
<comment type="subcellular location">
    <subcellularLocation>
        <location evidence="1">Membrane</location>
        <topology evidence="1">Multi-pass membrane protein</topology>
    </subcellularLocation>
</comment>
<dbReference type="Pfam" id="PF01578">
    <property type="entry name" value="Cytochrom_C_asm"/>
    <property type="match status" value="1"/>
</dbReference>
<feature type="transmembrane region" description="Helical" evidence="6">
    <location>
        <begin position="115"/>
        <end position="134"/>
    </location>
</feature>
<accession>A0ABZ0IMK6</accession>
<evidence type="ECO:0000256" key="1">
    <source>
        <dbReference type="ARBA" id="ARBA00004141"/>
    </source>
</evidence>
<evidence type="ECO:0000313" key="8">
    <source>
        <dbReference type="EMBL" id="WOK06259.1"/>
    </source>
</evidence>
<evidence type="ECO:0000256" key="6">
    <source>
        <dbReference type="SAM" id="Phobius"/>
    </source>
</evidence>
<evidence type="ECO:0000256" key="3">
    <source>
        <dbReference type="ARBA" id="ARBA00022748"/>
    </source>
</evidence>
<dbReference type="RefSeq" id="WP_317488986.1">
    <property type="nucleotide sequence ID" value="NZ_CP136051.1"/>
</dbReference>
<keyword evidence="5 6" id="KW-0472">Membrane</keyword>
<dbReference type="PANTHER" id="PTHR30071">
    <property type="entry name" value="HEME EXPORTER PROTEIN C"/>
    <property type="match status" value="1"/>
</dbReference>
<keyword evidence="9" id="KW-1185">Reference proteome</keyword>
<feature type="transmembrane region" description="Helical" evidence="6">
    <location>
        <begin position="12"/>
        <end position="35"/>
    </location>
</feature>
<evidence type="ECO:0000259" key="7">
    <source>
        <dbReference type="Pfam" id="PF01578"/>
    </source>
</evidence>
<feature type="transmembrane region" description="Helical" evidence="6">
    <location>
        <begin position="192"/>
        <end position="210"/>
    </location>
</feature>
<keyword evidence="3" id="KW-0201">Cytochrome c-type biogenesis</keyword>
<dbReference type="EMBL" id="CP136051">
    <property type="protein sequence ID" value="WOK06259.1"/>
    <property type="molecule type" value="Genomic_DNA"/>
</dbReference>
<feature type="domain" description="Cytochrome c assembly protein" evidence="7">
    <location>
        <begin position="29"/>
        <end position="159"/>
    </location>
</feature>